<keyword evidence="3" id="KW-0472">Membrane</keyword>
<evidence type="ECO:0000259" key="4">
    <source>
        <dbReference type="Pfam" id="PF13490"/>
    </source>
</evidence>
<dbReference type="AlphaFoldDB" id="G5GG89"/>
<dbReference type="EMBL" id="ACZL01000011">
    <property type="protein sequence ID" value="EHI56299.1"/>
    <property type="molecule type" value="Genomic_DNA"/>
</dbReference>
<dbReference type="InterPro" id="IPR041916">
    <property type="entry name" value="Anti_sigma_zinc_sf"/>
</dbReference>
<dbReference type="RefSeq" id="WP_005539709.1">
    <property type="nucleotide sequence ID" value="NZ_JH378830.1"/>
</dbReference>
<accession>G5GG89</accession>
<dbReference type="eggNOG" id="ENOG5033CKT">
    <property type="taxonomic scope" value="Bacteria"/>
</dbReference>
<dbReference type="OrthoDB" id="9808253at2"/>
<reference evidence="5 6" key="1">
    <citation type="submission" date="2011-08" db="EMBL/GenBank/DDBJ databases">
        <title>The Genome Sequence of Johnsonella ignava ATCC 51276.</title>
        <authorList>
            <consortium name="The Broad Institute Genome Sequencing Platform"/>
            <person name="Earl A."/>
            <person name="Ward D."/>
            <person name="Feldgarden M."/>
            <person name="Gevers D."/>
            <person name="Izard J."/>
            <person name="Blanton J.M."/>
            <person name="Baranova O.V."/>
            <person name="Dewhirst F.E."/>
            <person name="Young S.K."/>
            <person name="Zeng Q."/>
            <person name="Gargeya S."/>
            <person name="Fitzgerald M."/>
            <person name="Haas B."/>
            <person name="Abouelleil A."/>
            <person name="Alvarado L."/>
            <person name="Arachchi H.M."/>
            <person name="Berlin A."/>
            <person name="Brown A."/>
            <person name="Chapman S.B."/>
            <person name="Chen Z."/>
            <person name="Dunbar C."/>
            <person name="Freedman E."/>
            <person name="Gearin G."/>
            <person name="Gellesch M."/>
            <person name="Goldberg J."/>
            <person name="Griggs A."/>
            <person name="Gujja S."/>
            <person name="Heiman D."/>
            <person name="Howarth C."/>
            <person name="Larson L."/>
            <person name="Lui A."/>
            <person name="MacDonald P.J.P."/>
            <person name="Montmayeur A."/>
            <person name="Murphy C."/>
            <person name="Neiman D."/>
            <person name="Pearson M."/>
            <person name="Priest M."/>
            <person name="Roberts A."/>
            <person name="Saif S."/>
            <person name="Shea T."/>
            <person name="Shenoy N."/>
            <person name="Sisk P."/>
            <person name="Stolte C."/>
            <person name="Sykes S."/>
            <person name="Wortman J."/>
            <person name="Nusbaum C."/>
            <person name="Birren B."/>
        </authorList>
    </citation>
    <scope>NUCLEOTIDE SEQUENCE [LARGE SCALE GENOMIC DNA]</scope>
    <source>
        <strain evidence="5 6">ATCC 51276</strain>
    </source>
</reference>
<evidence type="ECO:0000256" key="2">
    <source>
        <dbReference type="ARBA" id="ARBA00024438"/>
    </source>
</evidence>
<proteinExistence type="inferred from homology"/>
<dbReference type="Pfam" id="PF13490">
    <property type="entry name" value="zf-HC2"/>
    <property type="match status" value="1"/>
</dbReference>
<organism evidence="5 6">
    <name type="scientific">Johnsonella ignava ATCC 51276</name>
    <dbReference type="NCBI Taxonomy" id="679200"/>
    <lineage>
        <taxon>Bacteria</taxon>
        <taxon>Bacillati</taxon>
        <taxon>Bacillota</taxon>
        <taxon>Clostridia</taxon>
        <taxon>Lachnospirales</taxon>
        <taxon>Lachnospiraceae</taxon>
        <taxon>Johnsonella</taxon>
    </lineage>
</organism>
<feature type="transmembrane region" description="Helical" evidence="3">
    <location>
        <begin position="103"/>
        <end position="128"/>
    </location>
</feature>
<evidence type="ECO:0000313" key="5">
    <source>
        <dbReference type="EMBL" id="EHI56299.1"/>
    </source>
</evidence>
<keyword evidence="6" id="KW-1185">Reference proteome</keyword>
<protein>
    <recommendedName>
        <fullName evidence="2">Anti-sigma-W factor RsiW</fullName>
    </recommendedName>
</protein>
<evidence type="ECO:0000256" key="1">
    <source>
        <dbReference type="ARBA" id="ARBA00024353"/>
    </source>
</evidence>
<comment type="caution">
    <text evidence="5">The sequence shown here is derived from an EMBL/GenBank/DDBJ whole genome shotgun (WGS) entry which is preliminary data.</text>
</comment>
<dbReference type="Proteomes" id="UP000003011">
    <property type="component" value="Unassembled WGS sequence"/>
</dbReference>
<evidence type="ECO:0000256" key="3">
    <source>
        <dbReference type="SAM" id="Phobius"/>
    </source>
</evidence>
<dbReference type="Gene3D" id="1.10.10.1320">
    <property type="entry name" value="Anti-sigma factor, zinc-finger domain"/>
    <property type="match status" value="1"/>
</dbReference>
<evidence type="ECO:0000313" key="6">
    <source>
        <dbReference type="Proteomes" id="UP000003011"/>
    </source>
</evidence>
<name>G5GG89_9FIRM</name>
<comment type="similarity">
    <text evidence="1">Belongs to the zinc-associated anti-sigma factor (ZAS) superfamily. Anti-sigma-W factor family.</text>
</comment>
<gene>
    <name evidence="5" type="ORF">HMPREF9333_00579</name>
</gene>
<dbReference type="HOGENOM" id="CLU_141480_1_0_9"/>
<keyword evidence="3" id="KW-0812">Transmembrane</keyword>
<keyword evidence="3" id="KW-1133">Transmembrane helix</keyword>
<dbReference type="STRING" id="679200.HMPREF9333_00579"/>
<dbReference type="InterPro" id="IPR027383">
    <property type="entry name" value="Znf_put"/>
</dbReference>
<sequence length="129" mass="15580">MEFCSYIYKKDKETHKKEEDCNKCIKMVLPYIRGELDNDQTEVFLEHIKNCTSCREELDIYYTVEAGIKQLDEKKGDFNIAGSLHEYINRSYYKLRMIKLVKILYYSLNTLVVTSLIIMLFLQFRIWFY</sequence>
<feature type="domain" description="Putative zinc-finger" evidence="4">
    <location>
        <begin position="21"/>
        <end position="55"/>
    </location>
</feature>